<feature type="non-terminal residue" evidence="2">
    <location>
        <position position="31"/>
    </location>
</feature>
<name>A0A6J4VQZ0_9BACT</name>
<dbReference type="AlphaFoldDB" id="A0A6J4VQZ0"/>
<accession>A0A6J4VQZ0</accession>
<sequence>DRTAYSHPSPIHPRCRAAGGRGGRVGGAGPA</sequence>
<organism evidence="2">
    <name type="scientific">uncultured Thermomicrobiales bacterium</name>
    <dbReference type="NCBI Taxonomy" id="1645740"/>
    <lineage>
        <taxon>Bacteria</taxon>
        <taxon>Pseudomonadati</taxon>
        <taxon>Thermomicrobiota</taxon>
        <taxon>Thermomicrobia</taxon>
        <taxon>Thermomicrobiales</taxon>
        <taxon>environmental samples</taxon>
    </lineage>
</organism>
<feature type="region of interest" description="Disordered" evidence="1">
    <location>
        <begin position="1"/>
        <end position="31"/>
    </location>
</feature>
<feature type="compositionally biased region" description="Gly residues" evidence="1">
    <location>
        <begin position="19"/>
        <end position="31"/>
    </location>
</feature>
<feature type="non-terminal residue" evidence="2">
    <location>
        <position position="1"/>
    </location>
</feature>
<evidence type="ECO:0000313" key="2">
    <source>
        <dbReference type="EMBL" id="CAA9583069.1"/>
    </source>
</evidence>
<protein>
    <submittedName>
        <fullName evidence="2">Uncharacterized protein</fullName>
    </submittedName>
</protein>
<dbReference type="EMBL" id="CADCWN010000258">
    <property type="protein sequence ID" value="CAA9583069.1"/>
    <property type="molecule type" value="Genomic_DNA"/>
</dbReference>
<proteinExistence type="predicted"/>
<gene>
    <name evidence="2" type="ORF">AVDCRST_MAG18-3432</name>
</gene>
<evidence type="ECO:0000256" key="1">
    <source>
        <dbReference type="SAM" id="MobiDB-lite"/>
    </source>
</evidence>
<reference evidence="2" key="1">
    <citation type="submission" date="2020-02" db="EMBL/GenBank/DDBJ databases">
        <authorList>
            <person name="Meier V. D."/>
        </authorList>
    </citation>
    <scope>NUCLEOTIDE SEQUENCE</scope>
    <source>
        <strain evidence="2">AVDCRST_MAG18</strain>
    </source>
</reference>